<feature type="modified residue" description="4-aspartylphosphate" evidence="5">
    <location>
        <position position="51"/>
    </location>
</feature>
<dbReference type="Pfam" id="PF25601">
    <property type="entry name" value="AAA_lid_14"/>
    <property type="match status" value="1"/>
</dbReference>
<dbReference type="Gene3D" id="1.10.10.60">
    <property type="entry name" value="Homeodomain-like"/>
    <property type="match status" value="1"/>
</dbReference>
<proteinExistence type="predicted"/>
<feature type="domain" description="Response regulatory" evidence="7">
    <location>
        <begin position="3"/>
        <end position="116"/>
    </location>
</feature>
<evidence type="ECO:0000256" key="4">
    <source>
        <dbReference type="ARBA" id="ARBA00023163"/>
    </source>
</evidence>
<dbReference type="Gene3D" id="3.40.50.2300">
    <property type="match status" value="1"/>
</dbReference>
<keyword evidence="2" id="KW-0067">ATP-binding</keyword>
<evidence type="ECO:0000256" key="5">
    <source>
        <dbReference type="PROSITE-ProRule" id="PRU00169"/>
    </source>
</evidence>
<dbReference type="EMBL" id="PNIN01000045">
    <property type="protein sequence ID" value="PMP71180.1"/>
    <property type="molecule type" value="Genomic_DNA"/>
</dbReference>
<dbReference type="PROSITE" id="PS00675">
    <property type="entry name" value="SIGMA54_INTERACT_1"/>
    <property type="match status" value="1"/>
</dbReference>
<dbReference type="InterPro" id="IPR001789">
    <property type="entry name" value="Sig_transdc_resp-reg_receiver"/>
</dbReference>
<dbReference type="InterPro" id="IPR009057">
    <property type="entry name" value="Homeodomain-like_sf"/>
</dbReference>
<keyword evidence="3" id="KW-0805">Transcription regulation</keyword>
<accession>A0A2J6WLE2</accession>
<dbReference type="Proteomes" id="UP000242881">
    <property type="component" value="Unassembled WGS sequence"/>
</dbReference>
<dbReference type="Pfam" id="PF00158">
    <property type="entry name" value="Sigma54_activat"/>
    <property type="match status" value="1"/>
</dbReference>
<dbReference type="InterPro" id="IPR003593">
    <property type="entry name" value="AAA+_ATPase"/>
</dbReference>
<dbReference type="InterPro" id="IPR011006">
    <property type="entry name" value="CheY-like_superfamily"/>
</dbReference>
<organism evidence="8 9">
    <name type="scientific">Calditerrivibrio nitroreducens</name>
    <dbReference type="NCBI Taxonomy" id="477976"/>
    <lineage>
        <taxon>Bacteria</taxon>
        <taxon>Pseudomonadati</taxon>
        <taxon>Deferribacterota</taxon>
        <taxon>Deferribacteres</taxon>
        <taxon>Deferribacterales</taxon>
        <taxon>Calditerrivibrionaceae</taxon>
    </lineage>
</organism>
<dbReference type="GO" id="GO:0000160">
    <property type="term" value="P:phosphorelay signal transduction system"/>
    <property type="evidence" value="ECO:0007669"/>
    <property type="project" value="InterPro"/>
</dbReference>
<reference evidence="8 9" key="1">
    <citation type="submission" date="2018-01" db="EMBL/GenBank/DDBJ databases">
        <title>Metagenomic assembled genomes from two thermal pools in the Uzon Caldera, Kamchatka, Russia.</title>
        <authorList>
            <person name="Wilkins L."/>
            <person name="Ettinger C."/>
        </authorList>
    </citation>
    <scope>NUCLEOTIDE SEQUENCE [LARGE SCALE GENOMIC DNA]</scope>
    <source>
        <strain evidence="8">ZAV-05</strain>
    </source>
</reference>
<dbReference type="Gene3D" id="1.10.8.60">
    <property type="match status" value="1"/>
</dbReference>
<keyword evidence="4" id="KW-0804">Transcription</keyword>
<dbReference type="InterPro" id="IPR058031">
    <property type="entry name" value="AAA_lid_NorR"/>
</dbReference>
<dbReference type="InterPro" id="IPR002078">
    <property type="entry name" value="Sigma_54_int"/>
</dbReference>
<dbReference type="SMART" id="SM00448">
    <property type="entry name" value="REC"/>
    <property type="match status" value="1"/>
</dbReference>
<evidence type="ECO:0000256" key="2">
    <source>
        <dbReference type="ARBA" id="ARBA00022840"/>
    </source>
</evidence>
<sequence>MDKIFVIDDEIYTLEFFSGLLSDEYELFKFRSPTEALKKIDKIYPDLIICDNLMPELSGFEMLDVINKEYPDITFIIMTAYGSIDIAVEAIKKGAFDFITKPFDNIEELNIKIKKAIENSKLKTDLKVLQKNINELYGIPNIIARSKKMEDLLGIVKKIATINSNVLLIGESGTGKELIARAIHNLSNRSKNRFLAINCAAIPETLEESLFFGYEKGAFTGADTYKKGYFEEANHGTIFLDEIGEASISLQTKLLRVIQERNIKRLGSSEPIDVDVRIISATNRDLAKEVELKQFRNDLYYRINVITIKIPPLRDRLEDIPYLAEFFVKKFCKEFNKIEMKISPEFMKLLYSYDWPGNVRELENLIEKAVALSDGDLLKADIIKDHIVGNPELKSDIIDYKTAKLHFERDYLNRLLMITGNNIQMASKLAGLDPATIHRKLAKIKNV</sequence>
<evidence type="ECO:0000256" key="3">
    <source>
        <dbReference type="ARBA" id="ARBA00023015"/>
    </source>
</evidence>
<evidence type="ECO:0000313" key="8">
    <source>
        <dbReference type="EMBL" id="PMP71180.1"/>
    </source>
</evidence>
<dbReference type="SUPFAM" id="SSF46689">
    <property type="entry name" value="Homeodomain-like"/>
    <property type="match status" value="1"/>
</dbReference>
<evidence type="ECO:0000259" key="6">
    <source>
        <dbReference type="PROSITE" id="PS50045"/>
    </source>
</evidence>
<protein>
    <submittedName>
        <fullName evidence="8">Two-component system response regulator</fullName>
    </submittedName>
</protein>
<evidence type="ECO:0000256" key="1">
    <source>
        <dbReference type="ARBA" id="ARBA00022741"/>
    </source>
</evidence>
<dbReference type="PROSITE" id="PS00688">
    <property type="entry name" value="SIGMA54_INTERACT_3"/>
    <property type="match status" value="1"/>
</dbReference>
<dbReference type="SUPFAM" id="SSF52172">
    <property type="entry name" value="CheY-like"/>
    <property type="match status" value="1"/>
</dbReference>
<dbReference type="PROSITE" id="PS50110">
    <property type="entry name" value="RESPONSE_REGULATORY"/>
    <property type="match status" value="1"/>
</dbReference>
<evidence type="ECO:0000259" key="7">
    <source>
        <dbReference type="PROSITE" id="PS50110"/>
    </source>
</evidence>
<gene>
    <name evidence="8" type="ORF">C0187_04450</name>
</gene>
<name>A0A2J6WLE2_9BACT</name>
<keyword evidence="5" id="KW-0597">Phosphoprotein</keyword>
<dbReference type="Gene3D" id="3.40.50.300">
    <property type="entry name" value="P-loop containing nucleotide triphosphate hydrolases"/>
    <property type="match status" value="1"/>
</dbReference>
<dbReference type="AlphaFoldDB" id="A0A2J6WLE2"/>
<dbReference type="InterPro" id="IPR025944">
    <property type="entry name" value="Sigma_54_int_dom_CS"/>
</dbReference>
<dbReference type="RefSeq" id="WP_424606112.1">
    <property type="nucleotide sequence ID" value="NZ_JBNAVA010000011.1"/>
</dbReference>
<dbReference type="GO" id="GO:0005524">
    <property type="term" value="F:ATP binding"/>
    <property type="evidence" value="ECO:0007669"/>
    <property type="project" value="UniProtKB-KW"/>
</dbReference>
<dbReference type="CDD" id="cd00009">
    <property type="entry name" value="AAA"/>
    <property type="match status" value="1"/>
</dbReference>
<dbReference type="SMART" id="SM00382">
    <property type="entry name" value="AAA"/>
    <property type="match status" value="1"/>
</dbReference>
<evidence type="ECO:0000313" key="9">
    <source>
        <dbReference type="Proteomes" id="UP000242881"/>
    </source>
</evidence>
<dbReference type="GO" id="GO:0006355">
    <property type="term" value="P:regulation of DNA-templated transcription"/>
    <property type="evidence" value="ECO:0007669"/>
    <property type="project" value="InterPro"/>
</dbReference>
<dbReference type="InterPro" id="IPR027417">
    <property type="entry name" value="P-loop_NTPase"/>
</dbReference>
<dbReference type="PANTHER" id="PTHR32071:SF113">
    <property type="entry name" value="ALGINATE BIOSYNTHESIS TRANSCRIPTIONAL REGULATORY PROTEIN ALGB"/>
    <property type="match status" value="1"/>
</dbReference>
<keyword evidence="1" id="KW-0547">Nucleotide-binding</keyword>
<dbReference type="Pfam" id="PF00072">
    <property type="entry name" value="Response_reg"/>
    <property type="match status" value="1"/>
</dbReference>
<feature type="domain" description="Sigma-54 factor interaction" evidence="6">
    <location>
        <begin position="142"/>
        <end position="371"/>
    </location>
</feature>
<dbReference type="FunFam" id="3.40.50.300:FF:000006">
    <property type="entry name" value="DNA-binding transcriptional regulator NtrC"/>
    <property type="match status" value="1"/>
</dbReference>
<dbReference type="InterPro" id="IPR025662">
    <property type="entry name" value="Sigma_54_int_dom_ATP-bd_1"/>
</dbReference>
<comment type="caution">
    <text evidence="8">The sequence shown here is derived from an EMBL/GenBank/DDBJ whole genome shotgun (WGS) entry which is preliminary data.</text>
</comment>
<dbReference type="PANTHER" id="PTHR32071">
    <property type="entry name" value="TRANSCRIPTIONAL REGULATORY PROTEIN"/>
    <property type="match status" value="1"/>
</dbReference>
<dbReference type="PROSITE" id="PS50045">
    <property type="entry name" value="SIGMA54_INTERACT_4"/>
    <property type="match status" value="1"/>
</dbReference>
<dbReference type="SUPFAM" id="SSF52540">
    <property type="entry name" value="P-loop containing nucleoside triphosphate hydrolases"/>
    <property type="match status" value="1"/>
</dbReference>